<feature type="transmembrane region" description="Helical" evidence="5">
    <location>
        <begin position="288"/>
        <end position="306"/>
    </location>
</feature>
<feature type="transmembrane region" description="Helical" evidence="5">
    <location>
        <begin position="112"/>
        <end position="130"/>
    </location>
</feature>
<feature type="transmembrane region" description="Helical" evidence="5">
    <location>
        <begin position="172"/>
        <end position="192"/>
    </location>
</feature>
<keyword evidence="4 5" id="KW-0472">Membrane</keyword>
<evidence type="ECO:0000256" key="1">
    <source>
        <dbReference type="ARBA" id="ARBA00004141"/>
    </source>
</evidence>
<comment type="subcellular location">
    <subcellularLocation>
        <location evidence="1">Membrane</location>
        <topology evidence="1">Multi-pass membrane protein</topology>
    </subcellularLocation>
</comment>
<dbReference type="Proteomes" id="UP000007564">
    <property type="component" value="Chromosome"/>
</dbReference>
<sequence>MTASTARPRSRVAAPIRHAMQTQTGLPAALPPAGATFLAGFPVSMFASVLGLSGLGMAWRKAHQVWGLPLQVALAIQVAVVAVYGVLLALFLLRLLRHPDEIAREWNHPVQLAFFSAISLGVVLIGTAWADDAPRAAAALWWLGATVHLGFTLIIVRSWIFHTHYQLDHVNPSWFVPVVGNIVIPIAGVRFAPAECAWFFFSLGIVFWIVLKAIILYRLMFGAPLARALTPTLFIMIAPPAVAFLAYMALTGSLDGFARVLYYISLFWTLLLSTAAPRFARLPFSLAAWSYSFPLAAITLATFSFAEHSGHAFVFHTLAGFLVAVLSTVLVLLTGATVRGLLNGALADARGGA</sequence>
<feature type="transmembrane region" description="Helical" evidence="5">
    <location>
        <begin position="312"/>
        <end position="333"/>
    </location>
</feature>
<feature type="transmembrane region" description="Helical" evidence="5">
    <location>
        <begin position="198"/>
        <end position="217"/>
    </location>
</feature>
<evidence type="ECO:0000256" key="4">
    <source>
        <dbReference type="ARBA" id="ARBA00023136"/>
    </source>
</evidence>
<feature type="transmembrane region" description="Helical" evidence="5">
    <location>
        <begin position="37"/>
        <end position="59"/>
    </location>
</feature>
<dbReference type="KEGG" id="bbh:BN112_4103"/>
<feature type="transmembrane region" description="Helical" evidence="5">
    <location>
        <begin position="136"/>
        <end position="160"/>
    </location>
</feature>
<dbReference type="OrthoDB" id="309023at2"/>
<dbReference type="InterPro" id="IPR038665">
    <property type="entry name" value="Voltage-dep_anion_channel_sf"/>
</dbReference>
<evidence type="ECO:0000256" key="5">
    <source>
        <dbReference type="SAM" id="Phobius"/>
    </source>
</evidence>
<dbReference type="PANTHER" id="PTHR37955:SF1">
    <property type="entry name" value="DEP DOMAIN-CONTAINING PROTEIN"/>
    <property type="match status" value="1"/>
</dbReference>
<gene>
    <name evidence="6" type="ORF">BN112_4103</name>
</gene>
<dbReference type="GO" id="GO:0005886">
    <property type="term" value="C:plasma membrane"/>
    <property type="evidence" value="ECO:0007669"/>
    <property type="project" value="TreeGrafter"/>
</dbReference>
<evidence type="ECO:0000256" key="2">
    <source>
        <dbReference type="ARBA" id="ARBA00022692"/>
    </source>
</evidence>
<dbReference type="PANTHER" id="PTHR37955">
    <property type="entry name" value="TELLURITE RESISTANCE PROTEIN TEHA"/>
    <property type="match status" value="1"/>
</dbReference>
<accession>A0A0C6P8C0</accession>
<feature type="transmembrane region" description="Helical" evidence="5">
    <location>
        <begin position="71"/>
        <end position="92"/>
    </location>
</feature>
<protein>
    <submittedName>
        <fullName evidence="6">Putative inner membrane transport protein</fullName>
    </submittedName>
</protein>
<name>A0A0C6P8C0_BORBO</name>
<dbReference type="HOGENOM" id="CLU_044414_0_0_4"/>
<dbReference type="InterPro" id="IPR052951">
    <property type="entry name" value="Tellurite_res_ion_channel"/>
</dbReference>
<keyword evidence="3 5" id="KW-1133">Transmembrane helix</keyword>
<feature type="transmembrane region" description="Helical" evidence="5">
    <location>
        <begin position="256"/>
        <end position="276"/>
    </location>
</feature>
<dbReference type="AlphaFoldDB" id="A0A0C6P8C0"/>
<organism evidence="6 7">
    <name type="scientific">Bordetella bronchiseptica 253</name>
    <dbReference type="NCBI Taxonomy" id="568707"/>
    <lineage>
        <taxon>Bacteria</taxon>
        <taxon>Pseudomonadati</taxon>
        <taxon>Pseudomonadota</taxon>
        <taxon>Betaproteobacteria</taxon>
        <taxon>Burkholderiales</taxon>
        <taxon>Alcaligenaceae</taxon>
        <taxon>Bordetella</taxon>
    </lineage>
</organism>
<proteinExistence type="predicted"/>
<evidence type="ECO:0000313" key="6">
    <source>
        <dbReference type="EMBL" id="CCJ56017.1"/>
    </source>
</evidence>
<keyword evidence="2 5" id="KW-0812">Transmembrane</keyword>
<dbReference type="EMBL" id="HE965806">
    <property type="protein sequence ID" value="CCJ56017.1"/>
    <property type="molecule type" value="Genomic_DNA"/>
</dbReference>
<reference evidence="6 7" key="1">
    <citation type="journal article" date="2012" name="BMC Genomics">
        <title>Comparative genomics of the classical Bordetella subspecies: the evolution and exchange of virulence-associated diversity amongst closely related pathogens.</title>
        <authorList>
            <person name="Park J."/>
            <person name="Zhang Y."/>
            <person name="Buboltz A.M."/>
            <person name="Zhang X."/>
            <person name="Schuster S.C."/>
            <person name="Ahuja U."/>
            <person name="Liu M."/>
            <person name="Miller J.F."/>
            <person name="Sebaihia M."/>
            <person name="Bentley S.D."/>
            <person name="Parkhill J."/>
            <person name="Harvill E.T."/>
        </authorList>
    </citation>
    <scope>NUCLEOTIDE SEQUENCE [LARGE SCALE GENOMIC DNA]</scope>
    <source>
        <strain evidence="6 7">253</strain>
    </source>
</reference>
<evidence type="ECO:0000313" key="7">
    <source>
        <dbReference type="Proteomes" id="UP000007564"/>
    </source>
</evidence>
<feature type="transmembrane region" description="Helical" evidence="5">
    <location>
        <begin position="229"/>
        <end position="250"/>
    </location>
</feature>
<dbReference type="CDD" id="cd09323">
    <property type="entry name" value="TDT_SLAC1_like"/>
    <property type="match status" value="1"/>
</dbReference>
<evidence type="ECO:0000256" key="3">
    <source>
        <dbReference type="ARBA" id="ARBA00022989"/>
    </source>
</evidence>
<dbReference type="GO" id="GO:0046583">
    <property type="term" value="F:monoatomic cation efflux transmembrane transporter activity"/>
    <property type="evidence" value="ECO:0007669"/>
    <property type="project" value="TreeGrafter"/>
</dbReference>
<dbReference type="InterPro" id="IPR004695">
    <property type="entry name" value="SLAC1/Mae1/Ssu1/TehA"/>
</dbReference>
<dbReference type="Pfam" id="PF03595">
    <property type="entry name" value="SLAC1"/>
    <property type="match status" value="1"/>
</dbReference>
<dbReference type="Gene3D" id="1.50.10.150">
    <property type="entry name" value="Voltage-dependent anion channel"/>
    <property type="match status" value="1"/>
</dbReference>